<dbReference type="AlphaFoldDB" id="A0AAV1TFG7"/>
<dbReference type="EMBL" id="CAKLBY020000040">
    <property type="protein sequence ID" value="CAK7914740.1"/>
    <property type="molecule type" value="Genomic_DNA"/>
</dbReference>
<dbReference type="InterPro" id="IPR054722">
    <property type="entry name" value="PolX-like_BBD"/>
</dbReference>
<reference evidence="2" key="1">
    <citation type="submission" date="2024-01" db="EMBL/GenBank/DDBJ databases">
        <authorList>
            <person name="Webb A."/>
        </authorList>
    </citation>
    <scope>NUCLEOTIDE SEQUENCE</scope>
    <source>
        <strain evidence="2">Pm1</strain>
    </source>
</reference>
<sequence>MVKKVILSNGEMREVEIKNALYVPSMNKNLLSIPQINKSGKLQVVFDSDKMKISHKGSKQVVAMADLVDGIYWLRTEEL</sequence>
<organism evidence="2 3">
    <name type="scientific">Peronospora matthiolae</name>
    <dbReference type="NCBI Taxonomy" id="2874970"/>
    <lineage>
        <taxon>Eukaryota</taxon>
        <taxon>Sar</taxon>
        <taxon>Stramenopiles</taxon>
        <taxon>Oomycota</taxon>
        <taxon>Peronosporomycetes</taxon>
        <taxon>Peronosporales</taxon>
        <taxon>Peronosporaceae</taxon>
        <taxon>Peronospora</taxon>
    </lineage>
</organism>
<comment type="caution">
    <text evidence="2">The sequence shown here is derived from an EMBL/GenBank/DDBJ whole genome shotgun (WGS) entry which is preliminary data.</text>
</comment>
<gene>
    <name evidence="2" type="ORF">PM001_LOCUS5025</name>
</gene>
<evidence type="ECO:0000259" key="1">
    <source>
        <dbReference type="Pfam" id="PF22936"/>
    </source>
</evidence>
<dbReference type="Proteomes" id="UP001162060">
    <property type="component" value="Unassembled WGS sequence"/>
</dbReference>
<proteinExistence type="predicted"/>
<evidence type="ECO:0000313" key="3">
    <source>
        <dbReference type="Proteomes" id="UP001162060"/>
    </source>
</evidence>
<protein>
    <recommendedName>
        <fullName evidence="1">Retrovirus-related Pol polyprotein from transposon TNT 1-94-like beta-barrel domain-containing protein</fullName>
    </recommendedName>
</protein>
<dbReference type="Pfam" id="PF22936">
    <property type="entry name" value="Pol_BBD"/>
    <property type="match status" value="1"/>
</dbReference>
<name>A0AAV1TFG7_9STRA</name>
<feature type="domain" description="Retrovirus-related Pol polyprotein from transposon TNT 1-94-like beta-barrel" evidence="1">
    <location>
        <begin position="7"/>
        <end position="40"/>
    </location>
</feature>
<evidence type="ECO:0000313" key="2">
    <source>
        <dbReference type="EMBL" id="CAK7914740.1"/>
    </source>
</evidence>
<accession>A0AAV1TFG7</accession>